<comment type="similarity">
    <text evidence="2">Belongs to the GILT family.</text>
</comment>
<keyword evidence="8" id="KW-1185">Reference proteome</keyword>
<evidence type="ECO:0000256" key="6">
    <source>
        <dbReference type="SAM" id="SignalP"/>
    </source>
</evidence>
<evidence type="ECO:0000313" key="7">
    <source>
        <dbReference type="EMBL" id="KZP00181.1"/>
    </source>
</evidence>
<feature type="chain" id="PRO_5007891675" description="Gamma interferon inducible lysosomal thiol reductase" evidence="6">
    <location>
        <begin position="17"/>
        <end position="218"/>
    </location>
</feature>
<evidence type="ECO:0000256" key="4">
    <source>
        <dbReference type="ARBA" id="ARBA00022729"/>
    </source>
</evidence>
<feature type="signal peptide" evidence="6">
    <location>
        <begin position="1"/>
        <end position="16"/>
    </location>
</feature>
<protein>
    <recommendedName>
        <fullName evidence="9">Gamma interferon inducible lysosomal thiol reductase</fullName>
    </recommendedName>
</protein>
<keyword evidence="3" id="KW-0964">Secreted</keyword>
<keyword evidence="4 6" id="KW-0732">Signal</keyword>
<dbReference type="GO" id="GO:0016671">
    <property type="term" value="F:oxidoreductase activity, acting on a sulfur group of donors, disulfide as acceptor"/>
    <property type="evidence" value="ECO:0007669"/>
    <property type="project" value="InterPro"/>
</dbReference>
<evidence type="ECO:0000256" key="1">
    <source>
        <dbReference type="ARBA" id="ARBA00004613"/>
    </source>
</evidence>
<dbReference type="AlphaFoldDB" id="A0A167QRV9"/>
<evidence type="ECO:0000256" key="3">
    <source>
        <dbReference type="ARBA" id="ARBA00022525"/>
    </source>
</evidence>
<reference evidence="7 8" key="1">
    <citation type="journal article" date="2016" name="Mol. Biol. Evol.">
        <title>Comparative Genomics of Early-Diverging Mushroom-Forming Fungi Provides Insights into the Origins of Lignocellulose Decay Capabilities.</title>
        <authorList>
            <person name="Nagy L.G."/>
            <person name="Riley R."/>
            <person name="Tritt A."/>
            <person name="Adam C."/>
            <person name="Daum C."/>
            <person name="Floudas D."/>
            <person name="Sun H."/>
            <person name="Yadav J.S."/>
            <person name="Pangilinan J."/>
            <person name="Larsson K.H."/>
            <person name="Matsuura K."/>
            <person name="Barry K."/>
            <person name="Labutti K."/>
            <person name="Kuo R."/>
            <person name="Ohm R.A."/>
            <person name="Bhattacharya S.S."/>
            <person name="Shirouzu T."/>
            <person name="Yoshinaga Y."/>
            <person name="Martin F.M."/>
            <person name="Grigoriev I.V."/>
            <person name="Hibbett D.S."/>
        </authorList>
    </citation>
    <scope>NUCLEOTIDE SEQUENCE [LARGE SCALE GENOMIC DNA]</scope>
    <source>
        <strain evidence="7 8">TUFC12733</strain>
    </source>
</reference>
<accession>A0A167QRV9</accession>
<sequence>MKSAFVVALLAPFALAGPSQKPLIPPPDANVTLVPVTLGVMSRCPDAALCETLFDDVLQRVGQKVDLGLTFIAKLNDSDETYGVTCMHGPYECSGNIHELCVMSRFPQETWWPFVTCLNYNGKEKIGLEGTAKKCAGVVGINWVESGVGACVDGLEGSDLLRESVRNTTALGIEKSCTIIINGATRCIVDDGRWTQCDDGHTTKDFVDTINKEYSKLN</sequence>
<name>A0A167QRV9_CALVF</name>
<evidence type="ECO:0008006" key="9">
    <source>
        <dbReference type="Google" id="ProtNLM"/>
    </source>
</evidence>
<gene>
    <name evidence="7" type="ORF">CALVIDRAFT_552989</name>
</gene>
<dbReference type="OrthoDB" id="958254at2759"/>
<evidence type="ECO:0000256" key="2">
    <source>
        <dbReference type="ARBA" id="ARBA00005679"/>
    </source>
</evidence>
<dbReference type="Proteomes" id="UP000076738">
    <property type="component" value="Unassembled WGS sequence"/>
</dbReference>
<comment type="subcellular location">
    <subcellularLocation>
        <location evidence="1">Secreted</location>
    </subcellularLocation>
</comment>
<proteinExistence type="inferred from homology"/>
<dbReference type="STRING" id="1330018.A0A167QRV9"/>
<dbReference type="Pfam" id="PF03227">
    <property type="entry name" value="GILT"/>
    <property type="match status" value="1"/>
</dbReference>
<dbReference type="PANTHER" id="PTHR13234:SF8">
    <property type="entry name" value="GAMMA-INTERFERON-INDUCIBLE LYSOSOMAL THIOL REDUCTASE"/>
    <property type="match status" value="1"/>
</dbReference>
<dbReference type="PANTHER" id="PTHR13234">
    <property type="entry name" value="GAMMA-INTERFERON INDUCIBLE LYSOSOMAL THIOL REDUCTASE GILT"/>
    <property type="match status" value="1"/>
</dbReference>
<evidence type="ECO:0000313" key="8">
    <source>
        <dbReference type="Proteomes" id="UP000076738"/>
    </source>
</evidence>
<dbReference type="EMBL" id="KV417270">
    <property type="protein sequence ID" value="KZP00181.1"/>
    <property type="molecule type" value="Genomic_DNA"/>
</dbReference>
<evidence type="ECO:0000256" key="5">
    <source>
        <dbReference type="ARBA" id="ARBA00023180"/>
    </source>
</evidence>
<dbReference type="InterPro" id="IPR004911">
    <property type="entry name" value="Interferon-induced_GILT"/>
</dbReference>
<dbReference type="GO" id="GO:0005576">
    <property type="term" value="C:extracellular region"/>
    <property type="evidence" value="ECO:0007669"/>
    <property type="project" value="UniProtKB-SubCell"/>
</dbReference>
<keyword evidence="5" id="KW-0325">Glycoprotein</keyword>
<organism evidence="7 8">
    <name type="scientific">Calocera viscosa (strain TUFC12733)</name>
    <dbReference type="NCBI Taxonomy" id="1330018"/>
    <lineage>
        <taxon>Eukaryota</taxon>
        <taxon>Fungi</taxon>
        <taxon>Dikarya</taxon>
        <taxon>Basidiomycota</taxon>
        <taxon>Agaricomycotina</taxon>
        <taxon>Dacrymycetes</taxon>
        <taxon>Dacrymycetales</taxon>
        <taxon>Dacrymycetaceae</taxon>
        <taxon>Calocera</taxon>
    </lineage>
</organism>